<dbReference type="EMBL" id="MN740384">
    <property type="protein sequence ID" value="QHU03627.1"/>
    <property type="molecule type" value="Genomic_DNA"/>
</dbReference>
<dbReference type="InterPro" id="IPR029063">
    <property type="entry name" value="SAM-dependent_MTases_sf"/>
</dbReference>
<organism evidence="1">
    <name type="scientific">viral metagenome</name>
    <dbReference type="NCBI Taxonomy" id="1070528"/>
    <lineage>
        <taxon>unclassified sequences</taxon>
        <taxon>metagenomes</taxon>
        <taxon>organismal metagenomes</taxon>
    </lineage>
</organism>
<dbReference type="Pfam" id="PF13489">
    <property type="entry name" value="Methyltransf_23"/>
    <property type="match status" value="1"/>
</dbReference>
<protein>
    <recommendedName>
        <fullName evidence="2">Methyltransferase</fullName>
    </recommendedName>
</protein>
<proteinExistence type="predicted"/>
<dbReference type="Gene3D" id="3.40.50.150">
    <property type="entry name" value="Vaccinia Virus protein VP39"/>
    <property type="match status" value="1"/>
</dbReference>
<sequence>MKFVKTCRSCGSNVCITKPAILAPFLVKRIFGMDPESTTSLYGIPNQTNYFPCKTNMCEICGFVGVNILFNEEEMNNLYFNYRDDKYVTERIKFEPTYNNTIFSERHSYVDEVSQPFIEKYTSNIETLIDFGGYNGLNTPNVGKERFVYDICNVESKVPITDTLFKCDIITCMHVLEHVPNPNKIIEEIKDKSKYYYFEVPKENIVNKQFWHEHINCFTIDSLTHLISKNFKIIATKEDKFLHVLCEDISFT</sequence>
<name>A0A6C0JGQ0_9ZZZZ</name>
<evidence type="ECO:0000313" key="1">
    <source>
        <dbReference type="EMBL" id="QHU03627.1"/>
    </source>
</evidence>
<dbReference type="AlphaFoldDB" id="A0A6C0JGQ0"/>
<reference evidence="1" key="1">
    <citation type="journal article" date="2020" name="Nature">
        <title>Giant virus diversity and host interactions through global metagenomics.</title>
        <authorList>
            <person name="Schulz F."/>
            <person name="Roux S."/>
            <person name="Paez-Espino D."/>
            <person name="Jungbluth S."/>
            <person name="Walsh D.A."/>
            <person name="Denef V.J."/>
            <person name="McMahon K.D."/>
            <person name="Konstantinidis K.T."/>
            <person name="Eloe-Fadrosh E.A."/>
            <person name="Kyrpides N.C."/>
            <person name="Woyke T."/>
        </authorList>
    </citation>
    <scope>NUCLEOTIDE SEQUENCE</scope>
    <source>
        <strain evidence="1">GVMAG-M-3300027206-1</strain>
    </source>
</reference>
<dbReference type="SUPFAM" id="SSF53335">
    <property type="entry name" value="S-adenosyl-L-methionine-dependent methyltransferases"/>
    <property type="match status" value="2"/>
</dbReference>
<accession>A0A6C0JGQ0</accession>
<evidence type="ECO:0008006" key="2">
    <source>
        <dbReference type="Google" id="ProtNLM"/>
    </source>
</evidence>